<dbReference type="STRING" id="1347342.BN863_5230"/>
<sequence>MFCGNLLGVSQTNFVLPEHKEYDKVRFQLIHNLIVIPVEINGVPLSFILDTGVAKPIVFSFLNERDTLQINNTEAYLLRGLGEGKSFEALKSKNNIFKIGKAVNLNQELYAIHDASLNFTPQLGIPIHGIIGFDLFKDFVVEINYASKYIKMHKPKNYKYKKCKSCEWVNLEFYNNKPFLNAEITLHGKQIPVKLLIDTGGSDSLWVFENEALGLYEQDKYFVDYLGSGLNGSVYGKRAKIDKLKINSFTLKEVNVSYPDSSSIKLARRLVVRNGSVSGNVLKRFNLIVDYRKARLILKKNKLFKEEFKYNKSGIELEHRGELMVEEEYEGNFGNRQMNVDIIRFPSYNFQLKPLFSIVELRKGSPAERAGLLVGDIVLNINNKEVYQYKLHEIIQMLYGREGEFINILIDRNGYKMKFKFQVESPLK</sequence>
<dbReference type="Proteomes" id="UP000016160">
    <property type="component" value="Chromosome"/>
</dbReference>
<dbReference type="SUPFAM" id="SSF50156">
    <property type="entry name" value="PDZ domain-like"/>
    <property type="match status" value="1"/>
</dbReference>
<dbReference type="eggNOG" id="COG0793">
    <property type="taxonomic scope" value="Bacteria"/>
</dbReference>
<dbReference type="Gene3D" id="2.40.70.10">
    <property type="entry name" value="Acid Proteases"/>
    <property type="match status" value="2"/>
</dbReference>
<dbReference type="PATRIC" id="fig|1347342.6.peg.527"/>
<dbReference type="InterPro" id="IPR021109">
    <property type="entry name" value="Peptidase_aspartic_dom_sf"/>
</dbReference>
<gene>
    <name evidence="2" type="ORF">BN863_5230</name>
</gene>
<dbReference type="HOGENOM" id="CLU_039603_0_0_10"/>
<dbReference type="SMART" id="SM00228">
    <property type="entry name" value="PDZ"/>
    <property type="match status" value="1"/>
</dbReference>
<feature type="domain" description="PDZ" evidence="1">
    <location>
        <begin position="358"/>
        <end position="398"/>
    </location>
</feature>
<evidence type="ECO:0000313" key="3">
    <source>
        <dbReference type="Proteomes" id="UP000016160"/>
    </source>
</evidence>
<dbReference type="PROSITE" id="PS50106">
    <property type="entry name" value="PDZ"/>
    <property type="match status" value="1"/>
</dbReference>
<dbReference type="InterPro" id="IPR041489">
    <property type="entry name" value="PDZ_6"/>
</dbReference>
<name>T2KHE2_FORAG</name>
<dbReference type="EMBL" id="HG315671">
    <property type="protein sequence ID" value="CDF78235.1"/>
    <property type="molecule type" value="Genomic_DNA"/>
</dbReference>
<evidence type="ECO:0000313" key="2">
    <source>
        <dbReference type="EMBL" id="CDF78235.1"/>
    </source>
</evidence>
<accession>T2KHE2</accession>
<evidence type="ECO:0000259" key="1">
    <source>
        <dbReference type="PROSITE" id="PS50106"/>
    </source>
</evidence>
<dbReference type="InterPro" id="IPR001478">
    <property type="entry name" value="PDZ"/>
</dbReference>
<protein>
    <submittedName>
        <fullName evidence="2">PDZ/DHR/GLGF domain-containing protein</fullName>
    </submittedName>
</protein>
<keyword evidence="3" id="KW-1185">Reference proteome</keyword>
<dbReference type="Gene3D" id="2.30.42.10">
    <property type="match status" value="1"/>
</dbReference>
<dbReference type="Pfam" id="PF13650">
    <property type="entry name" value="Asp_protease_2"/>
    <property type="match status" value="2"/>
</dbReference>
<organism evidence="2 3">
    <name type="scientific">Formosa agariphila (strain DSM 15362 / KCTC 12365 / LMG 23005 / KMM 3901 / M-2Alg 35-1)</name>
    <dbReference type="NCBI Taxonomy" id="1347342"/>
    <lineage>
        <taxon>Bacteria</taxon>
        <taxon>Pseudomonadati</taxon>
        <taxon>Bacteroidota</taxon>
        <taxon>Flavobacteriia</taxon>
        <taxon>Flavobacteriales</taxon>
        <taxon>Flavobacteriaceae</taxon>
        <taxon>Formosa</taxon>
    </lineage>
</organism>
<dbReference type="AlphaFoldDB" id="T2KHE2"/>
<reference evidence="2 3" key="1">
    <citation type="journal article" date="2013" name="Appl. Environ. Microbiol.">
        <title>The genome of the alga-associated marine flavobacterium Formosa agariphila KMM 3901T reveals a broad potential for degradation of algal polysaccharides.</title>
        <authorList>
            <person name="Mann A.J."/>
            <person name="Hahnke R.L."/>
            <person name="Huang S."/>
            <person name="Werner J."/>
            <person name="Xing P."/>
            <person name="Barbeyron T."/>
            <person name="Huettel B."/>
            <person name="Stueber K."/>
            <person name="Reinhardt R."/>
            <person name="Harder J."/>
            <person name="Gloeckner F.O."/>
            <person name="Amann R.I."/>
            <person name="Teeling H."/>
        </authorList>
    </citation>
    <scope>NUCLEOTIDE SEQUENCE [LARGE SCALE GENOMIC DNA]</scope>
    <source>
        <strain evidence="3">DSM 15362 / KCTC 12365 / LMG 23005 / KMM 3901</strain>
    </source>
</reference>
<proteinExistence type="predicted"/>
<dbReference type="InterPro" id="IPR036034">
    <property type="entry name" value="PDZ_sf"/>
</dbReference>
<dbReference type="Pfam" id="PF17820">
    <property type="entry name" value="PDZ_6"/>
    <property type="match status" value="1"/>
</dbReference>